<reference evidence="1" key="1">
    <citation type="submission" date="2020-08" db="EMBL/GenBank/DDBJ databases">
        <title>Plant Genome Project.</title>
        <authorList>
            <person name="Zhang R.-G."/>
        </authorList>
    </citation>
    <scope>NUCLEOTIDE SEQUENCE</scope>
    <source>
        <strain evidence="1">WSP0</strain>
        <tissue evidence="1">Leaf</tissue>
    </source>
</reference>
<accession>A0AAV6IDS6</accession>
<organism evidence="1 2">
    <name type="scientific">Rhododendron griersonianum</name>
    <dbReference type="NCBI Taxonomy" id="479676"/>
    <lineage>
        <taxon>Eukaryota</taxon>
        <taxon>Viridiplantae</taxon>
        <taxon>Streptophyta</taxon>
        <taxon>Embryophyta</taxon>
        <taxon>Tracheophyta</taxon>
        <taxon>Spermatophyta</taxon>
        <taxon>Magnoliopsida</taxon>
        <taxon>eudicotyledons</taxon>
        <taxon>Gunneridae</taxon>
        <taxon>Pentapetalae</taxon>
        <taxon>asterids</taxon>
        <taxon>Ericales</taxon>
        <taxon>Ericaceae</taxon>
        <taxon>Ericoideae</taxon>
        <taxon>Rhodoreae</taxon>
        <taxon>Rhododendron</taxon>
    </lineage>
</organism>
<dbReference type="EMBL" id="JACTNZ010000011">
    <property type="protein sequence ID" value="KAG5524809.1"/>
    <property type="molecule type" value="Genomic_DNA"/>
</dbReference>
<evidence type="ECO:0000313" key="1">
    <source>
        <dbReference type="EMBL" id="KAG5524809.1"/>
    </source>
</evidence>
<name>A0AAV6IDS6_9ERIC</name>
<comment type="caution">
    <text evidence="1">The sequence shown here is derived from an EMBL/GenBank/DDBJ whole genome shotgun (WGS) entry which is preliminary data.</text>
</comment>
<sequence length="99" mass="11559">MEQRRPRPQSPLRLEFAFLPPSDKSTILAELLPSPLRREFLFFYGRIKKVVKGRDAKIVHKTKHNLQWHALKMTKCLKLASKNDECLKLASKNEEFVVA</sequence>
<evidence type="ECO:0000313" key="2">
    <source>
        <dbReference type="Proteomes" id="UP000823749"/>
    </source>
</evidence>
<gene>
    <name evidence="1" type="ORF">RHGRI_031466</name>
</gene>
<protein>
    <submittedName>
        <fullName evidence="1">Uncharacterized protein</fullName>
    </submittedName>
</protein>
<dbReference type="AlphaFoldDB" id="A0AAV6IDS6"/>
<dbReference type="Proteomes" id="UP000823749">
    <property type="component" value="Chromosome 11"/>
</dbReference>
<proteinExistence type="predicted"/>
<keyword evidence="2" id="KW-1185">Reference proteome</keyword>